<evidence type="ECO:0000256" key="5">
    <source>
        <dbReference type="ARBA" id="ARBA00022781"/>
    </source>
</evidence>
<dbReference type="GO" id="GO:0005743">
    <property type="term" value="C:mitochondrial inner membrane"/>
    <property type="evidence" value="ECO:0007669"/>
    <property type="project" value="UniProtKB-ARBA"/>
</dbReference>
<evidence type="ECO:0000256" key="13">
    <source>
        <dbReference type="RuleBase" id="RU003553"/>
    </source>
</evidence>
<dbReference type="Gene3D" id="2.40.10.170">
    <property type="match status" value="1"/>
</dbReference>
<dbReference type="GO" id="GO:0045259">
    <property type="term" value="C:proton-transporting ATP synthase complex"/>
    <property type="evidence" value="ECO:0007669"/>
    <property type="project" value="UniProtKB-KW"/>
</dbReference>
<dbReference type="InterPro" id="IPR020003">
    <property type="entry name" value="ATPase_a/bsu_AS"/>
</dbReference>
<evidence type="ECO:0000256" key="11">
    <source>
        <dbReference type="ARBA" id="ARBA00023310"/>
    </source>
</evidence>
<organism evidence="15 16">
    <name type="scientific">Dioszegia hungarica</name>
    <dbReference type="NCBI Taxonomy" id="4972"/>
    <lineage>
        <taxon>Eukaryota</taxon>
        <taxon>Fungi</taxon>
        <taxon>Dikarya</taxon>
        <taxon>Basidiomycota</taxon>
        <taxon>Agaricomycotina</taxon>
        <taxon>Tremellomycetes</taxon>
        <taxon>Tremellales</taxon>
        <taxon>Bulleribasidiaceae</taxon>
        <taxon>Dioszegia</taxon>
    </lineage>
</organism>
<keyword evidence="5" id="KW-0375">Hydrogen ion transport</keyword>
<dbReference type="SUPFAM" id="SSF52540">
    <property type="entry name" value="P-loop containing nucleoside triphosphate hydrolases"/>
    <property type="match status" value="1"/>
</dbReference>
<keyword evidence="7" id="KW-1278">Translocase</keyword>
<dbReference type="AlphaFoldDB" id="A0AA38HC61"/>
<comment type="function">
    <text evidence="13">Produces ATP from ADP in the presence of a proton gradient across the membrane.</text>
</comment>
<dbReference type="PANTHER" id="PTHR15184">
    <property type="entry name" value="ATP SYNTHASE"/>
    <property type="match status" value="1"/>
</dbReference>
<evidence type="ECO:0000256" key="1">
    <source>
        <dbReference type="ARBA" id="ARBA00004370"/>
    </source>
</evidence>
<evidence type="ECO:0000256" key="4">
    <source>
        <dbReference type="ARBA" id="ARBA00022741"/>
    </source>
</evidence>
<dbReference type="InterPro" id="IPR050053">
    <property type="entry name" value="ATPase_alpha/beta_chains"/>
</dbReference>
<dbReference type="SUPFAM" id="SSF47917">
    <property type="entry name" value="C-terminal domain of alpha and beta subunits of F1 ATP synthase"/>
    <property type="match status" value="1"/>
</dbReference>
<dbReference type="RefSeq" id="XP_052946546.1">
    <property type="nucleotide sequence ID" value="XM_053086961.1"/>
</dbReference>
<evidence type="ECO:0000256" key="8">
    <source>
        <dbReference type="ARBA" id="ARBA00023065"/>
    </source>
</evidence>
<evidence type="ECO:0000256" key="10">
    <source>
        <dbReference type="ARBA" id="ARBA00023196"/>
    </source>
</evidence>
<dbReference type="FunFam" id="1.10.1140.10:FF:000001">
    <property type="entry name" value="ATP synthase subunit beta"/>
    <property type="match status" value="1"/>
</dbReference>
<evidence type="ECO:0000313" key="16">
    <source>
        <dbReference type="Proteomes" id="UP001164286"/>
    </source>
</evidence>
<dbReference type="PIRSF" id="PIRSF039072">
    <property type="entry name" value="ATPase_subunit_beta"/>
    <property type="match status" value="1"/>
</dbReference>
<keyword evidence="3" id="KW-0813">Transport</keyword>
<dbReference type="Gene3D" id="3.40.50.300">
    <property type="entry name" value="P-loop containing nucleotide triphosphate hydrolases"/>
    <property type="match status" value="1"/>
</dbReference>
<evidence type="ECO:0000256" key="3">
    <source>
        <dbReference type="ARBA" id="ARBA00022448"/>
    </source>
</evidence>
<evidence type="ECO:0000259" key="14">
    <source>
        <dbReference type="SMART" id="SM00382"/>
    </source>
</evidence>
<dbReference type="GO" id="GO:0005524">
    <property type="term" value="F:ATP binding"/>
    <property type="evidence" value="ECO:0007669"/>
    <property type="project" value="UniProtKB-KW"/>
</dbReference>
<keyword evidence="10 13" id="KW-0139">CF(1)</keyword>
<dbReference type="Pfam" id="PF00006">
    <property type="entry name" value="ATP-synt_ab"/>
    <property type="match status" value="1"/>
</dbReference>
<dbReference type="HAMAP" id="MF_01347">
    <property type="entry name" value="ATP_synth_beta_bact"/>
    <property type="match status" value="1"/>
</dbReference>
<keyword evidence="4 13" id="KW-0547">Nucleotide-binding</keyword>
<keyword evidence="16" id="KW-1185">Reference proteome</keyword>
<dbReference type="NCBIfam" id="TIGR01039">
    <property type="entry name" value="atpD"/>
    <property type="match status" value="1"/>
</dbReference>
<dbReference type="CDD" id="cd01133">
    <property type="entry name" value="F1-ATPase_beta_CD"/>
    <property type="match status" value="1"/>
</dbReference>
<dbReference type="SUPFAM" id="SSF50615">
    <property type="entry name" value="N-terminal domain of alpha and beta subunits of F1 ATP synthase"/>
    <property type="match status" value="1"/>
</dbReference>
<dbReference type="SMART" id="SM00382">
    <property type="entry name" value="AAA"/>
    <property type="match status" value="1"/>
</dbReference>
<keyword evidence="8" id="KW-0406">Ion transport</keyword>
<dbReference type="GO" id="GO:0042776">
    <property type="term" value="P:proton motive force-driven mitochondrial ATP synthesis"/>
    <property type="evidence" value="ECO:0007669"/>
    <property type="project" value="TreeGrafter"/>
</dbReference>
<dbReference type="GO" id="GO:0016787">
    <property type="term" value="F:hydrolase activity"/>
    <property type="evidence" value="ECO:0007669"/>
    <property type="project" value="UniProtKB-KW"/>
</dbReference>
<evidence type="ECO:0000313" key="15">
    <source>
        <dbReference type="EMBL" id="KAI9636769.1"/>
    </source>
</evidence>
<keyword evidence="11 13" id="KW-0066">ATP synthesis</keyword>
<dbReference type="Pfam" id="PF02874">
    <property type="entry name" value="ATP-synt_ab_N"/>
    <property type="match status" value="1"/>
</dbReference>
<dbReference type="InterPro" id="IPR005722">
    <property type="entry name" value="ATP_synth_F1_bsu"/>
</dbReference>
<sequence>MTLVTRGASRLSRQGGKAFRNARANAAFFTTAAQAAPALVGGSKASGSRMAPMSKNVAPVRSYATPAKNLTGSIKTVIGAVVDVHFDGENLPPILNALDVQFAEGQEKPEGGRLVLEVAQHLGENTVRCIAMDATAGLIRGQGVIDTGAPIMVPVGPATLGRIMNVIGQPIDQRGEIKGSKLLPIHNDPPPFVDQSTQAEVLETGIKVVDLLAPYARGGKIGLFGGAGVGKTVLIQELINNIAKAHGGYSVFTGVGERTREGNDLYHEMRETGVINLEGDSKVALVFGQMNEPPGARARVALTGLTIAEYFRDEEGQDVLLFIDNIFRFTQAGSEVSALLGRIPSAVGYQPTLSTDMGQMQERITTTKKGSITSVQAVYVPADDLTDPAPATTFAHLDATTVLSRGIAELGIYPAVDPLDSKSRMLDPRIVGQRHYDIATKTQQILQSYKSLQDIIAILGMDELSEEDKLTVERARKIQRFMSQPFAVAQVFTGIEGRLVPLKETVDAFEEILAGKHDHISESSFYMVGGIEDVKAKHEKALKEQGA</sequence>
<dbReference type="GeneID" id="77726162"/>
<dbReference type="InterPro" id="IPR000194">
    <property type="entry name" value="ATPase_F1/V1/A1_a/bsu_nucl-bd"/>
</dbReference>
<protein>
    <recommendedName>
        <fullName evidence="13">ATP synthase subunit beta</fullName>
        <ecNumber evidence="13">7.1.2.2</ecNumber>
    </recommendedName>
</protein>
<dbReference type="InterPro" id="IPR024034">
    <property type="entry name" value="ATPase_F1/V1_b/a_C"/>
</dbReference>
<dbReference type="InterPro" id="IPR036121">
    <property type="entry name" value="ATPase_F1/V1/A1_a/bsu_N_sf"/>
</dbReference>
<name>A0AA38HC61_9TREE</name>
<dbReference type="EMBL" id="JAKWFO010000005">
    <property type="protein sequence ID" value="KAI9636769.1"/>
    <property type="molecule type" value="Genomic_DNA"/>
</dbReference>
<comment type="catalytic activity">
    <reaction evidence="12 13">
        <text>ATP + H2O + 4 H(+)(in) = ADP + phosphate + 5 H(+)(out)</text>
        <dbReference type="Rhea" id="RHEA:57720"/>
        <dbReference type="ChEBI" id="CHEBI:15377"/>
        <dbReference type="ChEBI" id="CHEBI:15378"/>
        <dbReference type="ChEBI" id="CHEBI:30616"/>
        <dbReference type="ChEBI" id="CHEBI:43474"/>
        <dbReference type="ChEBI" id="CHEBI:456216"/>
        <dbReference type="EC" id="7.1.2.2"/>
    </reaction>
</comment>
<gene>
    <name evidence="15" type="ORF">MKK02DRAFT_24972</name>
</gene>
<evidence type="ECO:0000256" key="7">
    <source>
        <dbReference type="ARBA" id="ARBA00022967"/>
    </source>
</evidence>
<dbReference type="Pfam" id="PF22919">
    <property type="entry name" value="ATP-synt_VA_C"/>
    <property type="match status" value="1"/>
</dbReference>
<comment type="caution">
    <text evidence="15">The sequence shown here is derived from an EMBL/GenBank/DDBJ whole genome shotgun (WGS) entry which is preliminary data.</text>
</comment>
<evidence type="ECO:0000256" key="2">
    <source>
        <dbReference type="ARBA" id="ARBA00008936"/>
    </source>
</evidence>
<dbReference type="InterPro" id="IPR004100">
    <property type="entry name" value="ATPase_F1/V1/A1_a/bsu_N"/>
</dbReference>
<comment type="subcellular location">
    <subcellularLocation>
        <location evidence="1">Membrane</location>
    </subcellularLocation>
</comment>
<dbReference type="EC" id="7.1.2.2" evidence="13"/>
<keyword evidence="6 13" id="KW-0067">ATP-binding</keyword>
<dbReference type="GO" id="GO:0046933">
    <property type="term" value="F:proton-transporting ATP synthase activity, rotational mechanism"/>
    <property type="evidence" value="ECO:0007669"/>
    <property type="project" value="InterPro"/>
</dbReference>
<keyword evidence="9" id="KW-0472">Membrane</keyword>
<reference evidence="15" key="1">
    <citation type="journal article" date="2022" name="G3 (Bethesda)">
        <title>High quality genome of the basidiomycete yeast Dioszegia hungarica PDD-24b-2 isolated from cloud water.</title>
        <authorList>
            <person name="Jarrige D."/>
            <person name="Haridas S."/>
            <person name="Bleykasten-Grosshans C."/>
            <person name="Joly M."/>
            <person name="Nadalig T."/>
            <person name="Sancelme M."/>
            <person name="Vuilleumier S."/>
            <person name="Grigoriev I.V."/>
            <person name="Amato P."/>
            <person name="Bringel F."/>
        </authorList>
    </citation>
    <scope>NUCLEOTIDE SEQUENCE</scope>
    <source>
        <strain evidence="15">PDD-24b-2</strain>
    </source>
</reference>
<evidence type="ECO:0000256" key="12">
    <source>
        <dbReference type="ARBA" id="ARBA00048383"/>
    </source>
</evidence>
<dbReference type="InterPro" id="IPR027417">
    <property type="entry name" value="P-loop_NTPase"/>
</dbReference>
<dbReference type="CDD" id="cd18115">
    <property type="entry name" value="ATP-synt_F1_beta_N"/>
    <property type="match status" value="1"/>
</dbReference>
<comment type="similarity">
    <text evidence="2">Belongs to the ATPase alpha/beta chains family.</text>
</comment>
<proteinExistence type="inferred from homology"/>
<comment type="subunit">
    <text evidence="13">F-type ATPases have 2 components, CF(1) - the catalytic core - and CF(0) - the membrane proton channel. CF(1) and CF(0) have multiple subunits.</text>
</comment>
<dbReference type="CDD" id="cd18110">
    <property type="entry name" value="ATP-synt_F1_beta_C"/>
    <property type="match status" value="1"/>
</dbReference>
<feature type="domain" description="AAA+ ATPase" evidence="14">
    <location>
        <begin position="217"/>
        <end position="400"/>
    </location>
</feature>
<dbReference type="InterPro" id="IPR003593">
    <property type="entry name" value="AAA+_ATPase"/>
</dbReference>
<evidence type="ECO:0000256" key="9">
    <source>
        <dbReference type="ARBA" id="ARBA00023136"/>
    </source>
</evidence>
<dbReference type="InterPro" id="IPR055190">
    <property type="entry name" value="ATP-synt_VA_C"/>
</dbReference>
<dbReference type="PANTHER" id="PTHR15184:SF71">
    <property type="entry name" value="ATP SYNTHASE SUBUNIT BETA, MITOCHONDRIAL"/>
    <property type="match status" value="1"/>
</dbReference>
<dbReference type="PROSITE" id="PS00152">
    <property type="entry name" value="ATPASE_ALPHA_BETA"/>
    <property type="match status" value="1"/>
</dbReference>
<evidence type="ECO:0000256" key="6">
    <source>
        <dbReference type="ARBA" id="ARBA00022840"/>
    </source>
</evidence>
<dbReference type="Gene3D" id="1.10.1140.10">
    <property type="entry name" value="Bovine Mitochondrial F1-atpase, Atp Synthase Beta Chain, Chain D, domain 3"/>
    <property type="match status" value="1"/>
</dbReference>
<dbReference type="FunFam" id="3.40.50.300:FF:000026">
    <property type="entry name" value="ATP synthase subunit beta"/>
    <property type="match status" value="1"/>
</dbReference>
<accession>A0AA38HC61</accession>
<dbReference type="Proteomes" id="UP001164286">
    <property type="component" value="Unassembled WGS sequence"/>
</dbReference>
<keyword evidence="15" id="KW-0378">Hydrolase</keyword>